<dbReference type="Proteomes" id="UP001595547">
    <property type="component" value="Unassembled WGS sequence"/>
</dbReference>
<evidence type="ECO:0000313" key="1">
    <source>
        <dbReference type="EMBL" id="MFC3182815.1"/>
    </source>
</evidence>
<keyword evidence="2" id="KW-1185">Reference proteome</keyword>
<gene>
    <name evidence="1" type="ORF">ACFOGH_17585</name>
</gene>
<name>A0ABV7J2A5_9RHOB</name>
<comment type="caution">
    <text evidence="1">The sequence shown here is derived from an EMBL/GenBank/DDBJ whole genome shotgun (WGS) entry which is preliminary data.</text>
</comment>
<dbReference type="RefSeq" id="WP_380074472.1">
    <property type="nucleotide sequence ID" value="NZ_JBHRTO010000002.1"/>
</dbReference>
<dbReference type="SUPFAM" id="SSF46689">
    <property type="entry name" value="Homeodomain-like"/>
    <property type="match status" value="1"/>
</dbReference>
<dbReference type="InterPro" id="IPR009057">
    <property type="entry name" value="Homeodomain-like_sf"/>
</dbReference>
<dbReference type="EMBL" id="JBHRTO010000002">
    <property type="protein sequence ID" value="MFC3182815.1"/>
    <property type="molecule type" value="Genomic_DNA"/>
</dbReference>
<sequence>MARTKLISDRDVFQQVLTLLLQSGEKAVTFSAVSAATGLAPTTLVQRFSSCNAMISSAISQAWQDLSALVEAASTDAAAHKGVPGLLKMLTGPIDPGALLTLSLRDPALVEQAKDWRSKVEQAIAARLDVSAKAKETAALIFAAWQGRMLWGAGGGKGFRLGDAIKQLV</sequence>
<organism evidence="1 2">
    <name type="scientific">Cypionkella sinensis</name>
    <dbReference type="NCBI Taxonomy" id="1756043"/>
    <lineage>
        <taxon>Bacteria</taxon>
        <taxon>Pseudomonadati</taxon>
        <taxon>Pseudomonadota</taxon>
        <taxon>Alphaproteobacteria</taxon>
        <taxon>Rhodobacterales</taxon>
        <taxon>Paracoccaceae</taxon>
        <taxon>Cypionkella</taxon>
    </lineage>
</organism>
<accession>A0ABV7J2A5</accession>
<reference evidence="2" key="1">
    <citation type="journal article" date="2019" name="Int. J. Syst. Evol. Microbiol.">
        <title>The Global Catalogue of Microorganisms (GCM) 10K type strain sequencing project: providing services to taxonomists for standard genome sequencing and annotation.</title>
        <authorList>
            <consortium name="The Broad Institute Genomics Platform"/>
            <consortium name="The Broad Institute Genome Sequencing Center for Infectious Disease"/>
            <person name="Wu L."/>
            <person name="Ma J."/>
        </authorList>
    </citation>
    <scope>NUCLEOTIDE SEQUENCE [LARGE SCALE GENOMIC DNA]</scope>
    <source>
        <strain evidence="2">KCTC 52039</strain>
    </source>
</reference>
<proteinExistence type="predicted"/>
<evidence type="ECO:0000313" key="2">
    <source>
        <dbReference type="Proteomes" id="UP001595547"/>
    </source>
</evidence>
<protein>
    <submittedName>
        <fullName evidence="1">Transcriptional regulator</fullName>
    </submittedName>
</protein>
<dbReference type="Gene3D" id="1.10.357.10">
    <property type="entry name" value="Tetracycline Repressor, domain 2"/>
    <property type="match status" value="1"/>
</dbReference>